<protein>
    <recommendedName>
        <fullName evidence="4">DUF4219 domain-containing protein</fullName>
    </recommendedName>
</protein>
<feature type="region of interest" description="Disordered" evidence="1">
    <location>
        <begin position="171"/>
        <end position="190"/>
    </location>
</feature>
<gene>
    <name evidence="2" type="ORF">Tco_0820676</name>
</gene>
<name>A0ABQ5ACQ2_9ASTR</name>
<feature type="compositionally biased region" description="Polar residues" evidence="1">
    <location>
        <begin position="198"/>
        <end position="210"/>
    </location>
</feature>
<sequence>MAQENYVKGFSMQRPPLLEAEGFCFWKNRFETYIKSKDIDLWQVIQNDDFYFEIEDSETKMMKETPSKLTAIEEAYDLATLPLDELIGSLKVYEMVLDNDDVASKTTKEKVKSLALKTKVTVEQTSEDNDSQGGSEEDVTKKRRKHTTEAKTSVEGHFASEYRKPKKNKAFVGGAWSDSEDGNEPQNDATCLMEIDSQEIQPNPSISNNDLDIIDLQ</sequence>
<evidence type="ECO:0000313" key="3">
    <source>
        <dbReference type="Proteomes" id="UP001151760"/>
    </source>
</evidence>
<keyword evidence="3" id="KW-1185">Reference proteome</keyword>
<feature type="region of interest" description="Disordered" evidence="1">
    <location>
        <begin position="197"/>
        <end position="217"/>
    </location>
</feature>
<dbReference type="Proteomes" id="UP001151760">
    <property type="component" value="Unassembled WGS sequence"/>
</dbReference>
<dbReference type="EMBL" id="BQNB010012121">
    <property type="protein sequence ID" value="GJS99506.1"/>
    <property type="molecule type" value="Genomic_DNA"/>
</dbReference>
<evidence type="ECO:0000313" key="2">
    <source>
        <dbReference type="EMBL" id="GJS99506.1"/>
    </source>
</evidence>
<accession>A0ABQ5ACQ2</accession>
<organism evidence="2 3">
    <name type="scientific">Tanacetum coccineum</name>
    <dbReference type="NCBI Taxonomy" id="301880"/>
    <lineage>
        <taxon>Eukaryota</taxon>
        <taxon>Viridiplantae</taxon>
        <taxon>Streptophyta</taxon>
        <taxon>Embryophyta</taxon>
        <taxon>Tracheophyta</taxon>
        <taxon>Spermatophyta</taxon>
        <taxon>Magnoliopsida</taxon>
        <taxon>eudicotyledons</taxon>
        <taxon>Gunneridae</taxon>
        <taxon>Pentapetalae</taxon>
        <taxon>asterids</taxon>
        <taxon>campanulids</taxon>
        <taxon>Asterales</taxon>
        <taxon>Asteraceae</taxon>
        <taxon>Asteroideae</taxon>
        <taxon>Anthemideae</taxon>
        <taxon>Anthemidinae</taxon>
        <taxon>Tanacetum</taxon>
    </lineage>
</organism>
<reference evidence="2" key="2">
    <citation type="submission" date="2022-01" db="EMBL/GenBank/DDBJ databases">
        <authorList>
            <person name="Yamashiro T."/>
            <person name="Shiraishi A."/>
            <person name="Satake H."/>
            <person name="Nakayama K."/>
        </authorList>
    </citation>
    <scope>NUCLEOTIDE SEQUENCE</scope>
</reference>
<reference evidence="2" key="1">
    <citation type="journal article" date="2022" name="Int. J. Mol. Sci.">
        <title>Draft Genome of Tanacetum Coccineum: Genomic Comparison of Closely Related Tanacetum-Family Plants.</title>
        <authorList>
            <person name="Yamashiro T."/>
            <person name="Shiraishi A."/>
            <person name="Nakayama K."/>
            <person name="Satake H."/>
        </authorList>
    </citation>
    <scope>NUCLEOTIDE SEQUENCE</scope>
</reference>
<proteinExistence type="predicted"/>
<feature type="region of interest" description="Disordered" evidence="1">
    <location>
        <begin position="122"/>
        <end position="165"/>
    </location>
</feature>
<comment type="caution">
    <text evidence="2">The sequence shown here is derived from an EMBL/GenBank/DDBJ whole genome shotgun (WGS) entry which is preliminary data.</text>
</comment>
<evidence type="ECO:0008006" key="4">
    <source>
        <dbReference type="Google" id="ProtNLM"/>
    </source>
</evidence>
<feature type="compositionally biased region" description="Basic and acidic residues" evidence="1">
    <location>
        <begin position="147"/>
        <end position="163"/>
    </location>
</feature>
<evidence type="ECO:0000256" key="1">
    <source>
        <dbReference type="SAM" id="MobiDB-lite"/>
    </source>
</evidence>